<dbReference type="NCBIfam" id="TIGR00016">
    <property type="entry name" value="ackA"/>
    <property type="match status" value="1"/>
</dbReference>
<evidence type="ECO:0000313" key="7">
    <source>
        <dbReference type="EMBL" id="CYW41942.1"/>
    </source>
</evidence>
<organism evidence="7 8">
    <name type="scientific">Streptococcus suis</name>
    <dbReference type="NCBI Taxonomy" id="1307"/>
    <lineage>
        <taxon>Bacteria</taxon>
        <taxon>Bacillati</taxon>
        <taxon>Bacillota</taxon>
        <taxon>Bacilli</taxon>
        <taxon>Lactobacillales</taxon>
        <taxon>Streptococcaceae</taxon>
        <taxon>Streptococcus</taxon>
    </lineage>
</organism>
<evidence type="ECO:0000256" key="1">
    <source>
        <dbReference type="ARBA" id="ARBA00022679"/>
    </source>
</evidence>
<dbReference type="GO" id="GO:0006085">
    <property type="term" value="P:acetyl-CoA biosynthetic process"/>
    <property type="evidence" value="ECO:0007669"/>
    <property type="project" value="UniProtKB-UniRule"/>
</dbReference>
<dbReference type="SUPFAM" id="SSF53067">
    <property type="entry name" value="Actin-like ATPase domain"/>
    <property type="match status" value="2"/>
</dbReference>
<reference evidence="7 8" key="1">
    <citation type="submission" date="2016-02" db="EMBL/GenBank/DDBJ databases">
        <authorList>
            <consortium name="Pathogen Informatics"/>
        </authorList>
    </citation>
    <scope>NUCLEOTIDE SEQUENCE [LARGE SCALE GENOMIC DNA]</scope>
    <source>
        <strain evidence="7 8">SS1013</strain>
    </source>
</reference>
<protein>
    <recommendedName>
        <fullName evidence="5">Acetate kinase</fullName>
        <ecNumber evidence="5">2.7.2.1</ecNumber>
    </recommendedName>
    <alternativeName>
        <fullName evidence="5">Acetokinase</fullName>
    </alternativeName>
</protein>
<sequence>MKKIFAINAGSSSLKFQLLAMPDEEIIAKGIFERIGEPESAFTLVYKGQKETEKLVLSSYKAAVNYLLKRLDEKGIIQSLADIAGIGHRVAHGGDYFKASALVDESVLTKIDELSFLAPSHNPANLEVIKAFKELLPDTPNVAVFDTAFHQTLSEEYYLYPLPRKYYDKYRLRKYGFHGTSHKYISLITKEVYKQQGLDTDQLRVISCHLGNGASICAIKGQKSINTSMGFTPLAGLMMGSRSGDIDPAILPFLMEEEGLTPSQITAILNKESGLLAVSEISNDLRDIEEAYHKGYSQAITAIEMFTNRIAHTIATYMVDLGGVDAIVFTAGIGENSRLIREKVAEKLSVFGVKLDHEANESSKKLISKDDSSIKLFVLPTNEELMIARDTMELIS</sequence>
<feature type="binding site" evidence="5">
    <location>
        <position position="8"/>
    </location>
    <ligand>
        <name>Mg(2+)</name>
        <dbReference type="ChEBI" id="CHEBI:18420"/>
    </ligand>
</feature>
<gene>
    <name evidence="7" type="primary">ackA_1</name>
    <name evidence="5" type="synonym">ackA</name>
    <name evidence="7" type="ORF">ERS132539_01558</name>
</gene>
<dbReference type="GO" id="GO:0000287">
    <property type="term" value="F:magnesium ion binding"/>
    <property type="evidence" value="ECO:0007669"/>
    <property type="project" value="UniProtKB-UniRule"/>
</dbReference>
<evidence type="ECO:0000256" key="3">
    <source>
        <dbReference type="ARBA" id="ARBA00022777"/>
    </source>
</evidence>
<evidence type="ECO:0000313" key="8">
    <source>
        <dbReference type="Proteomes" id="UP000069526"/>
    </source>
</evidence>
<dbReference type="InterPro" id="IPR004372">
    <property type="entry name" value="Ac/propionate_kinase"/>
</dbReference>
<feature type="binding site" evidence="5">
    <location>
        <begin position="209"/>
        <end position="213"/>
    </location>
    <ligand>
        <name>ATP</name>
        <dbReference type="ChEBI" id="CHEBI:30616"/>
    </ligand>
</feature>
<dbReference type="CDD" id="cd24010">
    <property type="entry name" value="ASKHA_NBD_AcK_PK"/>
    <property type="match status" value="1"/>
</dbReference>
<dbReference type="PIRSF" id="PIRSF000722">
    <property type="entry name" value="Acetate_prop_kin"/>
    <property type="match status" value="1"/>
</dbReference>
<dbReference type="Pfam" id="PF00871">
    <property type="entry name" value="Acetate_kinase"/>
    <property type="match status" value="1"/>
</dbReference>
<dbReference type="RefSeq" id="WP_044766845.1">
    <property type="nucleotide sequence ID" value="NZ_CEIH01000039.1"/>
</dbReference>
<dbReference type="GO" id="GO:0005524">
    <property type="term" value="F:ATP binding"/>
    <property type="evidence" value="ECO:0007669"/>
    <property type="project" value="UniProtKB-KW"/>
</dbReference>
<comment type="function">
    <text evidence="5">Catalyzes the formation of acetyl phosphate from acetate and ATP. Can also catalyze the reverse reaction.</text>
</comment>
<keyword evidence="5" id="KW-0460">Magnesium</keyword>
<comment type="catalytic activity">
    <reaction evidence="5">
        <text>acetate + ATP = acetyl phosphate + ADP</text>
        <dbReference type="Rhea" id="RHEA:11352"/>
        <dbReference type="ChEBI" id="CHEBI:22191"/>
        <dbReference type="ChEBI" id="CHEBI:30089"/>
        <dbReference type="ChEBI" id="CHEBI:30616"/>
        <dbReference type="ChEBI" id="CHEBI:456216"/>
        <dbReference type="EC" id="2.7.2.1"/>
    </reaction>
</comment>
<comment type="cofactor">
    <cofactor evidence="5">
        <name>Mg(2+)</name>
        <dbReference type="ChEBI" id="CHEBI:18420"/>
    </cofactor>
    <cofactor evidence="5">
        <name>Mn(2+)</name>
        <dbReference type="ChEBI" id="CHEBI:29035"/>
    </cofactor>
    <text evidence="5">Mg(2+). Can also accept Mn(2+).</text>
</comment>
<feature type="binding site" evidence="5">
    <location>
        <position position="383"/>
    </location>
    <ligand>
        <name>Mg(2+)</name>
        <dbReference type="ChEBI" id="CHEBI:18420"/>
    </ligand>
</feature>
<dbReference type="EMBL" id="FIJK01000039">
    <property type="protein sequence ID" value="CYW41942.1"/>
    <property type="molecule type" value="Genomic_DNA"/>
</dbReference>
<dbReference type="Proteomes" id="UP000069526">
    <property type="component" value="Unassembled WGS sequence"/>
</dbReference>
<keyword evidence="5" id="KW-0479">Metal-binding</keyword>
<feature type="site" description="Transition state stabilizer" evidence="5">
    <location>
        <position position="178"/>
    </location>
</feature>
<dbReference type="GO" id="GO:0005737">
    <property type="term" value="C:cytoplasm"/>
    <property type="evidence" value="ECO:0007669"/>
    <property type="project" value="UniProtKB-SubCell"/>
</dbReference>
<dbReference type="GO" id="GO:0008776">
    <property type="term" value="F:acetate kinase activity"/>
    <property type="evidence" value="ECO:0007669"/>
    <property type="project" value="UniProtKB-UniRule"/>
</dbReference>
<feature type="site" description="Transition state stabilizer" evidence="5">
    <location>
        <position position="242"/>
    </location>
</feature>
<dbReference type="HAMAP" id="MF_00020">
    <property type="entry name" value="Acetate_kinase"/>
    <property type="match status" value="1"/>
</dbReference>
<comment type="similarity">
    <text evidence="5 6">Belongs to the acetokinase family.</text>
</comment>
<dbReference type="Gene3D" id="3.30.420.40">
    <property type="match status" value="2"/>
</dbReference>
<feature type="binding site" evidence="5">
    <location>
        <begin position="332"/>
        <end position="336"/>
    </location>
    <ligand>
        <name>ATP</name>
        <dbReference type="ChEBI" id="CHEBI:30616"/>
    </ligand>
</feature>
<keyword evidence="1 5" id="KW-0808">Transferase</keyword>
<comment type="subcellular location">
    <subcellularLocation>
        <location evidence="5">Cytoplasm</location>
    </subcellularLocation>
</comment>
<evidence type="ECO:0000256" key="5">
    <source>
        <dbReference type="HAMAP-Rule" id="MF_00020"/>
    </source>
</evidence>
<comment type="pathway">
    <text evidence="5">Metabolic intermediate biosynthesis; acetyl-CoA biosynthesis; acetyl-CoA from acetate: step 1/2.</text>
</comment>
<dbReference type="InterPro" id="IPR000890">
    <property type="entry name" value="Aliphatic_acid_kin_short-chain"/>
</dbReference>
<evidence type="ECO:0000256" key="2">
    <source>
        <dbReference type="ARBA" id="ARBA00022741"/>
    </source>
</evidence>
<dbReference type="PANTHER" id="PTHR21060">
    <property type="entry name" value="ACETATE KINASE"/>
    <property type="match status" value="1"/>
</dbReference>
<accession>A0A0Z8PA05</accession>
<dbReference type="InterPro" id="IPR043129">
    <property type="entry name" value="ATPase_NBD"/>
</dbReference>
<keyword evidence="4 5" id="KW-0067">ATP-binding</keyword>
<dbReference type="PANTHER" id="PTHR21060:SF15">
    <property type="entry name" value="ACETATE KINASE-RELATED"/>
    <property type="match status" value="1"/>
</dbReference>
<keyword evidence="3 5" id="KW-0418">Kinase</keyword>
<keyword evidence="5" id="KW-0963">Cytoplasm</keyword>
<evidence type="ECO:0000256" key="4">
    <source>
        <dbReference type="ARBA" id="ARBA00022840"/>
    </source>
</evidence>
<proteinExistence type="inferred from homology"/>
<dbReference type="EC" id="2.7.2.1" evidence="5"/>
<feature type="binding site" evidence="5">
    <location>
        <position position="15"/>
    </location>
    <ligand>
        <name>ATP</name>
        <dbReference type="ChEBI" id="CHEBI:30616"/>
    </ligand>
</feature>
<dbReference type="PRINTS" id="PR00471">
    <property type="entry name" value="ACETATEKNASE"/>
</dbReference>
<dbReference type="UniPathway" id="UPA00340">
    <property type="reaction ID" value="UER00458"/>
</dbReference>
<dbReference type="GO" id="GO:0006083">
    <property type="term" value="P:acetate metabolic process"/>
    <property type="evidence" value="ECO:0007669"/>
    <property type="project" value="TreeGrafter"/>
</dbReference>
<feature type="binding site" evidence="5">
    <location>
        <begin position="284"/>
        <end position="286"/>
    </location>
    <ligand>
        <name>ATP</name>
        <dbReference type="ChEBI" id="CHEBI:30616"/>
    </ligand>
</feature>
<name>A0A0Z8PA05_STRSU</name>
<comment type="subunit">
    <text evidence="5">Homodimer.</text>
</comment>
<dbReference type="AlphaFoldDB" id="A0A0Z8PA05"/>
<keyword evidence="2 5" id="KW-0547">Nucleotide-binding</keyword>
<feature type="binding site" evidence="5">
    <location>
        <position position="89"/>
    </location>
    <ligand>
        <name>substrate</name>
    </ligand>
</feature>
<evidence type="ECO:0000256" key="6">
    <source>
        <dbReference type="RuleBase" id="RU003835"/>
    </source>
</evidence>
<feature type="active site" description="Proton donor/acceptor" evidence="5">
    <location>
        <position position="146"/>
    </location>
</feature>